<evidence type="ECO:0000256" key="1">
    <source>
        <dbReference type="SAM" id="Phobius"/>
    </source>
</evidence>
<reference evidence="2 3" key="1">
    <citation type="submission" date="2020-06" db="EMBL/GenBank/DDBJ databases">
        <title>Oricola thermophila sp. nov. isolated from a tidal sediments.</title>
        <authorList>
            <person name="Kwon K.K."/>
            <person name="Yang S.-H."/>
            <person name="Park M.-J."/>
        </authorList>
    </citation>
    <scope>NUCLEOTIDE SEQUENCE [LARGE SCALE GENOMIC DNA]</scope>
    <source>
        <strain evidence="2 3">MEBiC13590</strain>
    </source>
</reference>
<name>A0A6N1VCD1_9HYPH</name>
<accession>A0A6N1VCD1</accession>
<keyword evidence="1" id="KW-0472">Membrane</keyword>
<protein>
    <recommendedName>
        <fullName evidence="4">O-antigen ligase family protein</fullName>
    </recommendedName>
</protein>
<feature type="transmembrane region" description="Helical" evidence="1">
    <location>
        <begin position="326"/>
        <end position="349"/>
    </location>
</feature>
<dbReference type="Proteomes" id="UP000509367">
    <property type="component" value="Chromosome"/>
</dbReference>
<organism evidence="2 3">
    <name type="scientific">Oricola thermophila</name>
    <dbReference type="NCBI Taxonomy" id="2742145"/>
    <lineage>
        <taxon>Bacteria</taxon>
        <taxon>Pseudomonadati</taxon>
        <taxon>Pseudomonadota</taxon>
        <taxon>Alphaproteobacteria</taxon>
        <taxon>Hyphomicrobiales</taxon>
        <taxon>Ahrensiaceae</taxon>
        <taxon>Oricola</taxon>
    </lineage>
</organism>
<sequence length="424" mass="46442">MTDIAQSLPPAAANRALNAYLAAAAVWIGVFLSGFVLSEPAPYELIMTGMIGIWIMLGMVIPRSVMAMFVLLILFNAGGVIATTQLTEQLSDAVLYVAVSAFLALTAVFYASVIATKRSMLAIIFNGWTAGAVVTGLAGIVGYFDVFPGSDIFTLYGRAKGMFADPNVLAPYLALPILFGMHTVMTGRARQIVLTLPILMILLLALFLSFSRAGWGLLIVCTVLLAGGLFLGNSSGRFRLRIVLMTVFAFTAVAAVVIVALQFDAVQDLFVQRARLLQDYDAARMGRFERHWAGYVKATELPLGLGPLAFGRLFGEDPHNIWLKSLYAYSWLGFAAYLTLVLLTLGGGFRILFRHRPWQPYLLCAYIVFLGHVLIGNVIDTDHWRHFYMLLGIIWGCIALEARHMRDAQKRKMVGAAGFEPTTP</sequence>
<dbReference type="KEGG" id="orm:HTY61_07605"/>
<keyword evidence="3" id="KW-1185">Reference proteome</keyword>
<evidence type="ECO:0000313" key="3">
    <source>
        <dbReference type="Proteomes" id="UP000509367"/>
    </source>
</evidence>
<gene>
    <name evidence="2" type="ORF">HTY61_07605</name>
</gene>
<dbReference type="EMBL" id="CP054836">
    <property type="protein sequence ID" value="QKV18328.1"/>
    <property type="molecule type" value="Genomic_DNA"/>
</dbReference>
<evidence type="ECO:0008006" key="4">
    <source>
        <dbReference type="Google" id="ProtNLM"/>
    </source>
</evidence>
<dbReference type="PANTHER" id="PTHR37422:SF21">
    <property type="entry name" value="EXOQ-LIKE PROTEIN"/>
    <property type="match status" value="1"/>
</dbReference>
<evidence type="ECO:0000313" key="2">
    <source>
        <dbReference type="EMBL" id="QKV18328.1"/>
    </source>
</evidence>
<dbReference type="AlphaFoldDB" id="A0A6N1VCD1"/>
<feature type="transmembrane region" description="Helical" evidence="1">
    <location>
        <begin position="385"/>
        <end position="402"/>
    </location>
</feature>
<feature type="transmembrane region" description="Helical" evidence="1">
    <location>
        <begin position="192"/>
        <end position="208"/>
    </location>
</feature>
<feature type="transmembrane region" description="Helical" evidence="1">
    <location>
        <begin position="17"/>
        <end position="37"/>
    </location>
</feature>
<proteinExistence type="predicted"/>
<feature type="transmembrane region" description="Helical" evidence="1">
    <location>
        <begin position="93"/>
        <end position="113"/>
    </location>
</feature>
<dbReference type="RefSeq" id="WP_175276222.1">
    <property type="nucleotide sequence ID" value="NZ_CP054836.1"/>
</dbReference>
<dbReference type="PANTHER" id="PTHR37422">
    <property type="entry name" value="TEICHURONIC ACID BIOSYNTHESIS PROTEIN TUAE"/>
    <property type="match status" value="1"/>
</dbReference>
<keyword evidence="1" id="KW-0812">Transmembrane</keyword>
<feature type="transmembrane region" description="Helical" evidence="1">
    <location>
        <begin position="214"/>
        <end position="231"/>
    </location>
</feature>
<keyword evidence="1" id="KW-1133">Transmembrane helix</keyword>
<dbReference type="InterPro" id="IPR051533">
    <property type="entry name" value="WaaL-like"/>
</dbReference>
<feature type="transmembrane region" description="Helical" evidence="1">
    <location>
        <begin position="243"/>
        <end position="263"/>
    </location>
</feature>
<feature type="transmembrane region" description="Helical" evidence="1">
    <location>
        <begin position="120"/>
        <end position="144"/>
    </location>
</feature>
<feature type="transmembrane region" description="Helical" evidence="1">
    <location>
        <begin position="168"/>
        <end position="185"/>
    </location>
</feature>
<feature type="transmembrane region" description="Helical" evidence="1">
    <location>
        <begin position="361"/>
        <end position="379"/>
    </location>
</feature>